<feature type="domain" description="ABC transmembrane type-2" evidence="9">
    <location>
        <begin position="139"/>
        <end position="370"/>
    </location>
</feature>
<dbReference type="GO" id="GO:0140359">
    <property type="term" value="F:ABC-type transporter activity"/>
    <property type="evidence" value="ECO:0007669"/>
    <property type="project" value="InterPro"/>
</dbReference>
<evidence type="ECO:0000256" key="7">
    <source>
        <dbReference type="ARBA" id="ARBA00023136"/>
    </source>
</evidence>
<comment type="similarity">
    <text evidence="2 8">Belongs to the ABC-2 integral membrane protein family.</text>
</comment>
<proteinExistence type="inferred from homology"/>
<feature type="transmembrane region" description="Helical" evidence="8">
    <location>
        <begin position="349"/>
        <end position="367"/>
    </location>
</feature>
<dbReference type="eggNOG" id="COG0842">
    <property type="taxonomic scope" value="Bacteria"/>
</dbReference>
<organism evidence="10 11">
    <name type="scientific">Marinobacterium lacunae</name>
    <dbReference type="NCBI Taxonomy" id="1232683"/>
    <lineage>
        <taxon>Bacteria</taxon>
        <taxon>Pseudomonadati</taxon>
        <taxon>Pseudomonadota</taxon>
        <taxon>Gammaproteobacteria</taxon>
        <taxon>Oceanospirillales</taxon>
        <taxon>Oceanospirillaceae</taxon>
        <taxon>Marinobacterium</taxon>
    </lineage>
</organism>
<keyword evidence="3 8" id="KW-0813">Transport</keyword>
<keyword evidence="5 8" id="KW-0812">Transmembrane</keyword>
<keyword evidence="6 8" id="KW-1133">Transmembrane helix</keyword>
<evidence type="ECO:0000256" key="5">
    <source>
        <dbReference type="ARBA" id="ARBA00022692"/>
    </source>
</evidence>
<dbReference type="PATRIC" id="fig|1232683.4.peg.1119"/>
<evidence type="ECO:0000256" key="2">
    <source>
        <dbReference type="ARBA" id="ARBA00007783"/>
    </source>
</evidence>
<feature type="transmembrane region" description="Helical" evidence="8">
    <location>
        <begin position="231"/>
        <end position="251"/>
    </location>
</feature>
<evidence type="ECO:0000313" key="10">
    <source>
        <dbReference type="EMBL" id="KEA64676.1"/>
    </source>
</evidence>
<feature type="transmembrane region" description="Helical" evidence="8">
    <location>
        <begin position="177"/>
        <end position="201"/>
    </location>
</feature>
<reference evidence="10 11" key="1">
    <citation type="submission" date="2014-04" db="EMBL/GenBank/DDBJ databases">
        <title>Marinobacterium kochiensis sp. nov., isolated from sediment sample collected from Kochi backwaters in Kerala, India.</title>
        <authorList>
            <person name="Singh A."/>
            <person name="Pinnaka A.K."/>
        </authorList>
    </citation>
    <scope>NUCLEOTIDE SEQUENCE [LARGE SCALE GENOMIC DNA]</scope>
    <source>
        <strain evidence="10 11">AK27</strain>
    </source>
</reference>
<dbReference type="InterPro" id="IPR047817">
    <property type="entry name" value="ABC2_TM_bact-type"/>
</dbReference>
<comment type="subcellular location">
    <subcellularLocation>
        <location evidence="8">Cell inner membrane</location>
        <topology evidence="8">Multi-pass membrane protein</topology>
    </subcellularLocation>
    <subcellularLocation>
        <location evidence="1">Cell membrane</location>
        <topology evidence="1">Multi-pass membrane protein</topology>
    </subcellularLocation>
</comment>
<sequence length="372" mass="40518">MNWLLAFFYRLINICTKELLAVLKDPSSRVILIVPPLMQSLLFGYAATYDLTDAPYAVLDQSNTQVSRELLARIDGTGVFHRVATLNSSDQIASVIGNGEALLAIQIPADFDTRLAQGQSAPVQMILDGRNSATANSAAGYISAIVASYNRTLSPDAGPLVSVESRAWFNDNLQTRWIILPGMIAALSMIQTMMLTALSVAREREQGTFDQLLVTPHTPLEILISKAVPSILIGLVQSTLVLLVSLFWFQIPMAGSLVTLYIGLLMFTIASVGIGLSISALSANMHQAMLYTFVLIMPLMLLSGLATPVENMPDILQSATYLNPLRFSIHLVRAVYLEGAQLADVVPDLIPLIIISIVTLPLAAWLFRHRLV</sequence>
<evidence type="ECO:0000256" key="1">
    <source>
        <dbReference type="ARBA" id="ARBA00004651"/>
    </source>
</evidence>
<evidence type="ECO:0000256" key="3">
    <source>
        <dbReference type="ARBA" id="ARBA00022448"/>
    </source>
</evidence>
<dbReference type="InterPro" id="IPR000412">
    <property type="entry name" value="ABC_2_transport"/>
</dbReference>
<keyword evidence="7 8" id="KW-0472">Membrane</keyword>
<dbReference type="GO" id="GO:0043190">
    <property type="term" value="C:ATP-binding cassette (ABC) transporter complex"/>
    <property type="evidence" value="ECO:0007669"/>
    <property type="project" value="InterPro"/>
</dbReference>
<feature type="transmembrane region" description="Helical" evidence="8">
    <location>
        <begin position="288"/>
        <end position="306"/>
    </location>
</feature>
<keyword evidence="11" id="KW-1185">Reference proteome</keyword>
<dbReference type="PROSITE" id="PS51012">
    <property type="entry name" value="ABC_TM2"/>
    <property type="match status" value="1"/>
</dbReference>
<comment type="caution">
    <text evidence="10">The sequence shown here is derived from an EMBL/GenBank/DDBJ whole genome shotgun (WGS) entry which is preliminary data.</text>
</comment>
<gene>
    <name evidence="10" type="ORF">ADIMK_1129</name>
</gene>
<dbReference type="STRING" id="1232683.ADIMK_1129"/>
<dbReference type="PANTHER" id="PTHR30294:SF44">
    <property type="entry name" value="MULTIDRUG ABC TRANSPORTER PERMEASE YBHR-RELATED"/>
    <property type="match status" value="1"/>
</dbReference>
<dbReference type="Gene3D" id="3.40.1710.10">
    <property type="entry name" value="abc type-2 transporter like domain"/>
    <property type="match status" value="1"/>
</dbReference>
<name>A0A081G1M1_9GAMM</name>
<dbReference type="RefSeq" id="WP_081849675.1">
    <property type="nucleotide sequence ID" value="NZ_JMQN01000015.1"/>
</dbReference>
<feature type="transmembrane region" description="Helical" evidence="8">
    <location>
        <begin position="257"/>
        <end position="281"/>
    </location>
</feature>
<dbReference type="PRINTS" id="PR00164">
    <property type="entry name" value="ABC2TRNSPORT"/>
</dbReference>
<dbReference type="AlphaFoldDB" id="A0A081G1M1"/>
<dbReference type="EMBL" id="JMQN01000015">
    <property type="protein sequence ID" value="KEA64676.1"/>
    <property type="molecule type" value="Genomic_DNA"/>
</dbReference>
<evidence type="ECO:0000256" key="8">
    <source>
        <dbReference type="RuleBase" id="RU361157"/>
    </source>
</evidence>
<comment type="caution">
    <text evidence="8">Lacks conserved residue(s) required for the propagation of feature annotation.</text>
</comment>
<dbReference type="Proteomes" id="UP000028252">
    <property type="component" value="Unassembled WGS sequence"/>
</dbReference>
<protein>
    <recommendedName>
        <fullName evidence="8">Transport permease protein</fullName>
    </recommendedName>
</protein>
<evidence type="ECO:0000256" key="6">
    <source>
        <dbReference type="ARBA" id="ARBA00022989"/>
    </source>
</evidence>
<evidence type="ECO:0000259" key="9">
    <source>
        <dbReference type="PROSITE" id="PS51012"/>
    </source>
</evidence>
<accession>A0A081G1M1</accession>
<dbReference type="PANTHER" id="PTHR30294">
    <property type="entry name" value="MEMBRANE COMPONENT OF ABC TRANSPORTER YHHJ-RELATED"/>
    <property type="match status" value="1"/>
</dbReference>
<evidence type="ECO:0000313" key="11">
    <source>
        <dbReference type="Proteomes" id="UP000028252"/>
    </source>
</evidence>
<dbReference type="InterPro" id="IPR051449">
    <property type="entry name" value="ABC-2_transporter_component"/>
</dbReference>
<dbReference type="OrthoDB" id="9808686at2"/>
<evidence type="ECO:0000256" key="4">
    <source>
        <dbReference type="ARBA" id="ARBA00022475"/>
    </source>
</evidence>
<dbReference type="InterPro" id="IPR013525">
    <property type="entry name" value="ABC2_TM"/>
</dbReference>
<keyword evidence="4 8" id="KW-1003">Cell membrane</keyword>
<dbReference type="Pfam" id="PF12698">
    <property type="entry name" value="ABC2_membrane_3"/>
    <property type="match status" value="1"/>
</dbReference>